<evidence type="ECO:0000313" key="1">
    <source>
        <dbReference type="EMBL" id="TRZ24739.1"/>
    </source>
</evidence>
<reference evidence="1" key="1">
    <citation type="submission" date="2019-04" db="EMBL/GenBank/DDBJ databases">
        <title>Genome assembly of Zosterops borbonicus 15179.</title>
        <authorList>
            <person name="Leroy T."/>
            <person name="Anselmetti Y."/>
            <person name="Tilak M.-K."/>
            <person name="Nabholz B."/>
        </authorList>
    </citation>
    <scope>NUCLEOTIDE SEQUENCE</scope>
    <source>
        <strain evidence="1">HGM_15179</strain>
        <tissue evidence="1">Muscle</tissue>
    </source>
</reference>
<keyword evidence="2" id="KW-1185">Reference proteome</keyword>
<gene>
    <name evidence="1" type="ORF">HGM15179_002441</name>
</gene>
<sequence>MFCVMARQALPCCTQGRALATFFPRLGMTVQDGLRGYYNIGLAVKTGTISILYRNYHGPSEQHSQIMDKDFDLTKENNSPKILES</sequence>
<organism evidence="1 2">
    <name type="scientific">Zosterops borbonicus</name>
    <dbReference type="NCBI Taxonomy" id="364589"/>
    <lineage>
        <taxon>Eukaryota</taxon>
        <taxon>Metazoa</taxon>
        <taxon>Chordata</taxon>
        <taxon>Craniata</taxon>
        <taxon>Vertebrata</taxon>
        <taxon>Euteleostomi</taxon>
        <taxon>Archelosauria</taxon>
        <taxon>Archosauria</taxon>
        <taxon>Dinosauria</taxon>
        <taxon>Saurischia</taxon>
        <taxon>Theropoda</taxon>
        <taxon>Coelurosauria</taxon>
        <taxon>Aves</taxon>
        <taxon>Neognathae</taxon>
        <taxon>Neoaves</taxon>
        <taxon>Telluraves</taxon>
        <taxon>Australaves</taxon>
        <taxon>Passeriformes</taxon>
        <taxon>Sylvioidea</taxon>
        <taxon>Zosteropidae</taxon>
        <taxon>Zosterops</taxon>
    </lineage>
</organism>
<proteinExistence type="predicted"/>
<dbReference type="Proteomes" id="UP000796761">
    <property type="component" value="Unassembled WGS sequence"/>
</dbReference>
<protein>
    <submittedName>
        <fullName evidence="1">Uncharacterized protein</fullName>
    </submittedName>
</protein>
<comment type="caution">
    <text evidence="1">The sequence shown here is derived from an EMBL/GenBank/DDBJ whole genome shotgun (WGS) entry which is preliminary data.</text>
</comment>
<dbReference type="AlphaFoldDB" id="A0A8K1LSJ4"/>
<name>A0A8K1LSJ4_9PASS</name>
<accession>A0A8K1LSJ4</accession>
<evidence type="ECO:0000313" key="2">
    <source>
        <dbReference type="Proteomes" id="UP000796761"/>
    </source>
</evidence>
<dbReference type="EMBL" id="SWJQ01000042">
    <property type="protein sequence ID" value="TRZ24739.1"/>
    <property type="molecule type" value="Genomic_DNA"/>
</dbReference>